<keyword evidence="4" id="KW-1185">Reference proteome</keyword>
<evidence type="ECO:0000259" key="1">
    <source>
        <dbReference type="Pfam" id="PF02541"/>
    </source>
</evidence>
<feature type="domain" description="Exopolyphosphatase C-terminal" evidence="2">
    <location>
        <begin position="351"/>
        <end position="494"/>
    </location>
</feature>
<dbReference type="InterPro" id="IPR043129">
    <property type="entry name" value="ATPase_NBD"/>
</dbReference>
<proteinExistence type="predicted"/>
<dbReference type="Pfam" id="PF02541">
    <property type="entry name" value="Ppx-GppA"/>
    <property type="match status" value="1"/>
</dbReference>
<evidence type="ECO:0000313" key="3">
    <source>
        <dbReference type="EMBL" id="AOH85527.1"/>
    </source>
</evidence>
<sequence>MSVALFGTSKVATVSEPRTAIIDIGSNSIRLVVYQGPARLPAILFNEKVMAGLGRGLAVSGTITGASLRMAKSALHRFAAVAREMEVDRLRTVATAAVRDASNGGKLLAIAEAAGLEVELLSGEEEAIAAGYGVLSAIPEADGIVGDLGGGSLELIRVSGGAVQDRVSFPLGVLRIAAIRGKGPGALQRQVARLIEAAGWSGRGEGLPLYLVGGSWRSLARLDMHLRGYPLPVIHQYAMPRGAITRMSRTIAQVNKSWLRAVPGLQSGRAGTLSDATAVLAVLLKQLKCERTIVSAYGLREGLLYQALDPATRALDPLIVAARDEGRRHGRFAEHGDLLDGWIAPLFAQDSPAMARLRLAACLLADVGWRANPDFRAERGVEIALHGNWVGIDGRGRALMAQALFTSLGGGTEVPAPVGVLAPPADLKRAIGWGLAMRLGQRLSGGLEGPLRRTRLSDEGGAVVLGAPSADRALYSEAVERRHTTLAVALGRTAIFTA</sequence>
<dbReference type="SUPFAM" id="SSF109604">
    <property type="entry name" value="HD-domain/PDEase-like"/>
    <property type="match status" value="1"/>
</dbReference>
<dbReference type="PANTHER" id="PTHR30005">
    <property type="entry name" value="EXOPOLYPHOSPHATASE"/>
    <property type="match status" value="1"/>
</dbReference>
<dbReference type="CDD" id="cd24052">
    <property type="entry name" value="ASKHA_NBD_HpPPX-GppA-like"/>
    <property type="match status" value="1"/>
</dbReference>
<dbReference type="Pfam" id="PF21697">
    <property type="entry name" value="Ppx_C"/>
    <property type="match status" value="1"/>
</dbReference>
<accession>A0A1B3ZDM5</accession>
<feature type="domain" description="Ppx/GppA phosphatase N-terminal" evidence="1">
    <location>
        <begin position="32"/>
        <end position="309"/>
    </location>
</feature>
<protein>
    <submittedName>
        <fullName evidence="3">Exopolyphosphatase</fullName>
    </submittedName>
</protein>
<evidence type="ECO:0000259" key="2">
    <source>
        <dbReference type="Pfam" id="PF21697"/>
    </source>
</evidence>
<evidence type="ECO:0000313" key="4">
    <source>
        <dbReference type="Proteomes" id="UP000094256"/>
    </source>
</evidence>
<name>A0A1B3ZDM5_9SPHN</name>
<reference evidence="3 4" key="1">
    <citation type="submission" date="2016-01" db="EMBL/GenBank/DDBJ databases">
        <title>Complete genome and mega plasmid sequence of Sphingomonas panacis DCY99 elicits systemic resistance in rice to Xanthomonas oryzae.</title>
        <authorList>
            <person name="Kim Y.J."/>
            <person name="Yang D.C."/>
            <person name="Sing P."/>
        </authorList>
    </citation>
    <scope>NUCLEOTIDE SEQUENCE [LARGE SCALE GENOMIC DNA]</scope>
    <source>
        <strain evidence="3 4">DCY99</strain>
    </source>
</reference>
<dbReference type="InterPro" id="IPR048951">
    <property type="entry name" value="Ppx_C"/>
</dbReference>
<dbReference type="STRING" id="1560345.AWL63_17885"/>
<dbReference type="InterPro" id="IPR050273">
    <property type="entry name" value="GppA/Ppx_hydrolase"/>
</dbReference>
<gene>
    <name evidence="3" type="ORF">AWL63_17885</name>
</gene>
<dbReference type="Gene3D" id="1.10.3210.10">
    <property type="entry name" value="Hypothetical protein af1432"/>
    <property type="match status" value="1"/>
</dbReference>
<dbReference type="KEGG" id="span:AWL63_17885"/>
<dbReference type="AlphaFoldDB" id="A0A1B3ZDM5"/>
<organism evidence="3 4">
    <name type="scientific">Sphingomonas panacis</name>
    <dbReference type="NCBI Taxonomy" id="1560345"/>
    <lineage>
        <taxon>Bacteria</taxon>
        <taxon>Pseudomonadati</taxon>
        <taxon>Pseudomonadota</taxon>
        <taxon>Alphaproteobacteria</taxon>
        <taxon>Sphingomonadales</taxon>
        <taxon>Sphingomonadaceae</taxon>
        <taxon>Sphingomonas</taxon>
    </lineage>
</organism>
<dbReference type="Gene3D" id="3.30.420.150">
    <property type="entry name" value="Exopolyphosphatase. Domain 2"/>
    <property type="match status" value="1"/>
</dbReference>
<dbReference type="Gene3D" id="3.30.420.40">
    <property type="match status" value="1"/>
</dbReference>
<dbReference type="InterPro" id="IPR003695">
    <property type="entry name" value="Ppx_GppA_N"/>
</dbReference>
<dbReference type="PANTHER" id="PTHR30005:SF0">
    <property type="entry name" value="RETROGRADE REGULATION PROTEIN 2"/>
    <property type="match status" value="1"/>
</dbReference>
<dbReference type="GO" id="GO:0016462">
    <property type="term" value="F:pyrophosphatase activity"/>
    <property type="evidence" value="ECO:0007669"/>
    <property type="project" value="TreeGrafter"/>
</dbReference>
<dbReference type="SUPFAM" id="SSF53067">
    <property type="entry name" value="Actin-like ATPase domain"/>
    <property type="match status" value="2"/>
</dbReference>
<dbReference type="EMBL" id="CP014168">
    <property type="protein sequence ID" value="AOH85527.1"/>
    <property type="molecule type" value="Genomic_DNA"/>
</dbReference>
<dbReference type="OrthoDB" id="3698573at2"/>
<dbReference type="Proteomes" id="UP000094256">
    <property type="component" value="Chromosome"/>
</dbReference>